<feature type="transmembrane region" description="Helical" evidence="9">
    <location>
        <begin position="296"/>
        <end position="317"/>
    </location>
</feature>
<evidence type="ECO:0000259" key="10">
    <source>
        <dbReference type="PROSITE" id="PS51105"/>
    </source>
</evidence>
<organism evidence="11 12">
    <name type="scientific">Enterococcus devriesei</name>
    <dbReference type="NCBI Taxonomy" id="319970"/>
    <lineage>
        <taxon>Bacteria</taxon>
        <taxon>Bacillati</taxon>
        <taxon>Bacillota</taxon>
        <taxon>Bacilli</taxon>
        <taxon>Lactobacillales</taxon>
        <taxon>Enterococcaceae</taxon>
        <taxon>Enterococcus</taxon>
    </lineage>
</organism>
<dbReference type="GO" id="GO:0005886">
    <property type="term" value="C:plasma membrane"/>
    <property type="evidence" value="ECO:0007669"/>
    <property type="project" value="UniProtKB-SubCell"/>
</dbReference>
<feature type="transmembrane region" description="Helical" evidence="9">
    <location>
        <begin position="263"/>
        <end position="284"/>
    </location>
</feature>
<dbReference type="InterPro" id="IPR004501">
    <property type="entry name" value="PTS_EIIC_3"/>
</dbReference>
<feature type="transmembrane region" description="Helical" evidence="9">
    <location>
        <begin position="400"/>
        <end position="424"/>
    </location>
</feature>
<evidence type="ECO:0000313" key="12">
    <source>
        <dbReference type="Proteomes" id="UP000183700"/>
    </source>
</evidence>
<keyword evidence="2 8" id="KW-0813">Transport</keyword>
<comment type="caution">
    <text evidence="11">The sequence shown here is derived from an EMBL/GenBank/DDBJ whole genome shotgun (WGS) entry which is preliminary data.</text>
</comment>
<dbReference type="Proteomes" id="UP000183700">
    <property type="component" value="Unassembled WGS sequence"/>
</dbReference>
<keyword evidence="6 9" id="KW-1133">Transmembrane helix</keyword>
<evidence type="ECO:0000256" key="9">
    <source>
        <dbReference type="SAM" id="Phobius"/>
    </source>
</evidence>
<dbReference type="InterPro" id="IPR003352">
    <property type="entry name" value="PTS_EIIC"/>
</dbReference>
<evidence type="ECO:0000256" key="7">
    <source>
        <dbReference type="ARBA" id="ARBA00023136"/>
    </source>
</evidence>
<gene>
    <name evidence="11" type="ORF">RV00_GL002878</name>
</gene>
<dbReference type="RefSeq" id="WP_071862660.1">
    <property type="nucleotide sequence ID" value="NZ_CAURXW010000004.1"/>
</dbReference>
<evidence type="ECO:0000313" key="11">
    <source>
        <dbReference type="EMBL" id="OJG35324.1"/>
    </source>
</evidence>
<dbReference type="GO" id="GO:0008982">
    <property type="term" value="F:protein-N(PI)-phosphohistidine-sugar phosphotransferase activity"/>
    <property type="evidence" value="ECO:0007669"/>
    <property type="project" value="UniProtKB-UniRule"/>
</dbReference>
<accession>A0A1L8SU15</accession>
<name>A0A1L8SU15_9ENTE</name>
<feature type="transmembrane region" description="Helical" evidence="9">
    <location>
        <begin position="194"/>
        <end position="216"/>
    </location>
</feature>
<keyword evidence="3 8" id="KW-1003">Cell membrane</keyword>
<dbReference type="PANTHER" id="PTHR33989:SF4">
    <property type="entry name" value="PTS SYSTEM N,N'-DIACETYLCHITOBIOSE-SPECIFIC EIIC COMPONENT"/>
    <property type="match status" value="1"/>
</dbReference>
<dbReference type="GO" id="GO:1901264">
    <property type="term" value="P:carbohydrate derivative transport"/>
    <property type="evidence" value="ECO:0007669"/>
    <property type="project" value="TreeGrafter"/>
</dbReference>
<dbReference type="NCBIfam" id="TIGR00410">
    <property type="entry name" value="lacE"/>
    <property type="match status" value="1"/>
</dbReference>
<dbReference type="PROSITE" id="PS51105">
    <property type="entry name" value="PTS_EIIC_TYPE_3"/>
    <property type="match status" value="1"/>
</dbReference>
<evidence type="ECO:0000256" key="6">
    <source>
        <dbReference type="ARBA" id="ARBA00022989"/>
    </source>
</evidence>
<evidence type="ECO:0000256" key="4">
    <source>
        <dbReference type="ARBA" id="ARBA00022597"/>
    </source>
</evidence>
<dbReference type="PIRSF" id="PIRSF006351">
    <property type="entry name" value="PTS_EIIC-Cellobiose"/>
    <property type="match status" value="1"/>
</dbReference>
<dbReference type="STRING" id="319970.RV00_GL002878"/>
<dbReference type="EMBL" id="JXKM01000007">
    <property type="protein sequence ID" value="OJG35324.1"/>
    <property type="molecule type" value="Genomic_DNA"/>
</dbReference>
<feature type="transmembrane region" description="Helical" evidence="9">
    <location>
        <begin position="69"/>
        <end position="93"/>
    </location>
</feature>
<keyword evidence="4 8" id="KW-0762">Sugar transport</keyword>
<keyword evidence="12" id="KW-1185">Reference proteome</keyword>
<evidence type="ECO:0000256" key="1">
    <source>
        <dbReference type="ARBA" id="ARBA00004651"/>
    </source>
</evidence>
<dbReference type="AlphaFoldDB" id="A0A1L8SU15"/>
<feature type="domain" description="PTS EIIC type-3" evidence="10">
    <location>
        <begin position="8"/>
        <end position="426"/>
    </location>
</feature>
<evidence type="ECO:0000256" key="2">
    <source>
        <dbReference type="ARBA" id="ARBA00022448"/>
    </source>
</evidence>
<protein>
    <recommendedName>
        <fullName evidence="8">Permease IIC component</fullName>
    </recommendedName>
</protein>
<sequence length="445" mass="48359">MKGLEIFLDKLLGPVANKMGQSKFFSALSEAFMRTTPITLGAAFLMLIGNFPIPAWINWLKSIGMDVHFTAVVGATFNALALYVAFNFAYVYVRKSGENGLTAGLLSMASFLLLAPQIMTVPTLQSAVAKFPAKATVTGIQSVEAFQTAQTGGPGLIVAIIVGFLTGVMFLFFKKKNLVVKLPSTVPPSVSESLNPTFIAGLIFSVFFIIRVGLSYTAFGNVFNLIYGILQAPLEALTSSPISIIIIYTLANLFWFFGIHPSVVYGIVTPMLMANFTANTNAYISTGKVPYLMMAIIYIFTSNAFGGQGGTYGLILSMIRAKSARYKELFKLAAAPTLFNINEPIIFGMPIMLNPMFFLPMIFGPIVQGGIAWLVAIVLKVGTYNAAIQMPWTLPTPINAFFLGGWKFLVIAIAVMVGNFFLWYPFFRVADKKEVEAEAKANIAA</sequence>
<evidence type="ECO:0000256" key="3">
    <source>
        <dbReference type="ARBA" id="ARBA00022475"/>
    </source>
</evidence>
<keyword evidence="7 8" id="KW-0472">Membrane</keyword>
<proteinExistence type="predicted"/>
<feature type="transmembrane region" description="Helical" evidence="9">
    <location>
        <begin position="236"/>
        <end position="256"/>
    </location>
</feature>
<feature type="transmembrane region" description="Helical" evidence="9">
    <location>
        <begin position="155"/>
        <end position="173"/>
    </location>
</feature>
<dbReference type="PANTHER" id="PTHR33989">
    <property type="match status" value="1"/>
</dbReference>
<evidence type="ECO:0000256" key="5">
    <source>
        <dbReference type="ARBA" id="ARBA00022692"/>
    </source>
</evidence>
<feature type="transmembrane region" description="Helical" evidence="9">
    <location>
        <begin position="329"/>
        <end position="351"/>
    </location>
</feature>
<reference evidence="11 12" key="1">
    <citation type="submission" date="2014-12" db="EMBL/GenBank/DDBJ databases">
        <title>Draft genome sequences of 29 type strains of Enterococci.</title>
        <authorList>
            <person name="Zhong Z."/>
            <person name="Sun Z."/>
            <person name="Liu W."/>
            <person name="Zhang W."/>
            <person name="Zhang H."/>
        </authorList>
    </citation>
    <scope>NUCLEOTIDE SEQUENCE [LARGE SCALE GENOMIC DNA]</scope>
    <source>
        <strain evidence="11 12">DSM 22802</strain>
    </source>
</reference>
<comment type="subcellular location">
    <subcellularLocation>
        <location evidence="1">Cell membrane</location>
        <topology evidence="1">Multi-pass membrane protein</topology>
    </subcellularLocation>
</comment>
<evidence type="ECO:0000256" key="8">
    <source>
        <dbReference type="PIRNR" id="PIRNR006351"/>
    </source>
</evidence>
<feature type="transmembrane region" description="Helical" evidence="9">
    <location>
        <begin position="100"/>
        <end position="119"/>
    </location>
</feature>
<dbReference type="GO" id="GO:0009401">
    <property type="term" value="P:phosphoenolpyruvate-dependent sugar phosphotransferase system"/>
    <property type="evidence" value="ECO:0007669"/>
    <property type="project" value="InterPro"/>
</dbReference>
<comment type="function">
    <text evidence="8">The phosphoenolpyruvate-dependent sugar phosphotransferase system (PTS), a major carbohydrate active -transport system, catalyzes the phosphorylation of incoming sugar substrates concomitant with their translocation across the cell membrane.</text>
</comment>
<dbReference type="Pfam" id="PF02378">
    <property type="entry name" value="PTS_EIIC"/>
    <property type="match status" value="1"/>
</dbReference>
<feature type="transmembrane region" description="Helical" evidence="9">
    <location>
        <begin position="38"/>
        <end position="57"/>
    </location>
</feature>
<dbReference type="OrthoDB" id="1550290at2"/>
<keyword evidence="5 9" id="KW-0812">Transmembrane</keyword>
<dbReference type="InterPro" id="IPR004796">
    <property type="entry name" value="PTS_IIC_cello"/>
</dbReference>
<feature type="transmembrane region" description="Helical" evidence="9">
    <location>
        <begin position="357"/>
        <end position="379"/>
    </location>
</feature>
<dbReference type="InterPro" id="IPR051088">
    <property type="entry name" value="PTS_Sugar-EIIC/EIIB"/>
</dbReference>